<dbReference type="PANTHER" id="PTHR32071">
    <property type="entry name" value="TRANSCRIPTIONAL REGULATORY PROTEIN"/>
    <property type="match status" value="1"/>
</dbReference>
<dbReference type="InterPro" id="IPR002078">
    <property type="entry name" value="Sigma_54_int"/>
</dbReference>
<protein>
    <submittedName>
        <fullName evidence="6">Two-component system response regulator GlrR</fullName>
    </submittedName>
</protein>
<dbReference type="AlphaFoldDB" id="A0A1V4APQ6"/>
<proteinExistence type="predicted"/>
<dbReference type="PROSITE" id="PS50045">
    <property type="entry name" value="SIGMA54_INTERACT_4"/>
    <property type="match status" value="1"/>
</dbReference>
<dbReference type="SUPFAM" id="SSF52172">
    <property type="entry name" value="CheY-like"/>
    <property type="match status" value="1"/>
</dbReference>
<dbReference type="PROSITE" id="PS00676">
    <property type="entry name" value="SIGMA54_INTERACT_2"/>
    <property type="match status" value="1"/>
</dbReference>
<dbReference type="Pfam" id="PF25601">
    <property type="entry name" value="AAA_lid_14"/>
    <property type="match status" value="1"/>
</dbReference>
<dbReference type="FunFam" id="3.40.50.300:FF:000006">
    <property type="entry name" value="DNA-binding transcriptional regulator NtrC"/>
    <property type="match status" value="1"/>
</dbReference>
<dbReference type="GO" id="GO:0006355">
    <property type="term" value="P:regulation of DNA-templated transcription"/>
    <property type="evidence" value="ECO:0007669"/>
    <property type="project" value="InterPro"/>
</dbReference>
<dbReference type="InterPro" id="IPR003593">
    <property type="entry name" value="AAA+_ATPase"/>
</dbReference>
<reference evidence="6 7" key="1">
    <citation type="journal article" date="2017" name="Water Res.">
        <title>Discovery and metagenomic analysis of an anammox bacterial enrichment related to Candidatus "Brocadia caroliniensis" in a full-scale glycerol-fed nitritation-denitritation separate centrate treatment process.</title>
        <authorList>
            <person name="Park H."/>
            <person name="Brotto A.C."/>
            <person name="van Loosdrecht M.C."/>
            <person name="Chandran K."/>
        </authorList>
    </citation>
    <scope>NUCLEOTIDE SEQUENCE [LARGE SCALE GENOMIC DNA]</scope>
    <source>
        <strain evidence="6">26THWARD</strain>
    </source>
</reference>
<dbReference type="InterPro" id="IPR001789">
    <property type="entry name" value="Sig_transdc_resp-reg_receiver"/>
</dbReference>
<dbReference type="SMART" id="SM00448">
    <property type="entry name" value="REC"/>
    <property type="match status" value="1"/>
</dbReference>
<dbReference type="InterPro" id="IPR058031">
    <property type="entry name" value="AAA_lid_NorR"/>
</dbReference>
<dbReference type="Gene3D" id="3.40.50.300">
    <property type="entry name" value="P-loop containing nucleotide triphosphate hydrolases"/>
    <property type="match status" value="1"/>
</dbReference>
<feature type="modified residue" description="4-aspartylphosphate" evidence="3">
    <location>
        <position position="54"/>
    </location>
</feature>
<keyword evidence="2" id="KW-0067">ATP-binding</keyword>
<dbReference type="InterPro" id="IPR011006">
    <property type="entry name" value="CheY-like_superfamily"/>
</dbReference>
<dbReference type="Pfam" id="PF00072">
    <property type="entry name" value="Response_reg"/>
    <property type="match status" value="1"/>
</dbReference>
<dbReference type="InterPro" id="IPR009057">
    <property type="entry name" value="Homeodomain-like_sf"/>
</dbReference>
<dbReference type="Gene3D" id="1.10.10.60">
    <property type="entry name" value="Homeodomain-like"/>
    <property type="match status" value="1"/>
</dbReference>
<dbReference type="Gene3D" id="1.10.8.60">
    <property type="match status" value="1"/>
</dbReference>
<dbReference type="Proteomes" id="UP000189681">
    <property type="component" value="Unassembled WGS sequence"/>
</dbReference>
<evidence type="ECO:0000256" key="3">
    <source>
        <dbReference type="PROSITE-ProRule" id="PRU00169"/>
    </source>
</evidence>
<dbReference type="InterPro" id="IPR027417">
    <property type="entry name" value="P-loop_NTPase"/>
</dbReference>
<evidence type="ECO:0000256" key="1">
    <source>
        <dbReference type="ARBA" id="ARBA00022741"/>
    </source>
</evidence>
<dbReference type="SUPFAM" id="SSF52540">
    <property type="entry name" value="P-loop containing nucleoside triphosphate hydrolases"/>
    <property type="match status" value="1"/>
</dbReference>
<gene>
    <name evidence="6" type="ORF">AYP45_16590</name>
</gene>
<dbReference type="Gene3D" id="3.40.50.2300">
    <property type="match status" value="1"/>
</dbReference>
<evidence type="ECO:0000259" key="5">
    <source>
        <dbReference type="PROSITE" id="PS50110"/>
    </source>
</evidence>
<dbReference type="Pfam" id="PF00158">
    <property type="entry name" value="Sigma54_activat"/>
    <property type="match status" value="1"/>
</dbReference>
<dbReference type="PROSITE" id="PS50110">
    <property type="entry name" value="RESPONSE_REGULATORY"/>
    <property type="match status" value="1"/>
</dbReference>
<accession>A0A1V4APQ6</accession>
<dbReference type="GO" id="GO:0005524">
    <property type="term" value="F:ATP binding"/>
    <property type="evidence" value="ECO:0007669"/>
    <property type="project" value="UniProtKB-KW"/>
</dbReference>
<comment type="caution">
    <text evidence="6">The sequence shown here is derived from an EMBL/GenBank/DDBJ whole genome shotgun (WGS) entry which is preliminary data.</text>
</comment>
<evidence type="ECO:0000313" key="7">
    <source>
        <dbReference type="Proteomes" id="UP000189681"/>
    </source>
</evidence>
<evidence type="ECO:0000256" key="2">
    <source>
        <dbReference type="ARBA" id="ARBA00022840"/>
    </source>
</evidence>
<dbReference type="InterPro" id="IPR025943">
    <property type="entry name" value="Sigma_54_int_dom_ATP-bd_2"/>
</dbReference>
<name>A0A1V4APQ6_9BACT</name>
<keyword evidence="1" id="KW-0547">Nucleotide-binding</keyword>
<feature type="domain" description="Response regulatory" evidence="5">
    <location>
        <begin position="5"/>
        <end position="119"/>
    </location>
</feature>
<dbReference type="STRING" id="1004156.AYP45_16590"/>
<dbReference type="PANTHER" id="PTHR32071:SF116">
    <property type="entry name" value="TRANSCRIPTIONAL REGULATORY PROTEIN GLRR"/>
    <property type="match status" value="1"/>
</dbReference>
<feature type="domain" description="Sigma-54 factor interaction" evidence="4">
    <location>
        <begin position="144"/>
        <end position="373"/>
    </location>
</feature>
<dbReference type="SUPFAM" id="SSF46689">
    <property type="entry name" value="Homeodomain-like"/>
    <property type="match status" value="1"/>
</dbReference>
<evidence type="ECO:0000313" key="6">
    <source>
        <dbReference type="EMBL" id="OOP55103.1"/>
    </source>
</evidence>
<dbReference type="SMART" id="SM00382">
    <property type="entry name" value="AAA"/>
    <property type="match status" value="1"/>
</dbReference>
<organism evidence="6 7">
    <name type="scientific">Candidatus Brocadia carolinensis</name>
    <dbReference type="NCBI Taxonomy" id="1004156"/>
    <lineage>
        <taxon>Bacteria</taxon>
        <taxon>Pseudomonadati</taxon>
        <taxon>Planctomycetota</taxon>
        <taxon>Candidatus Brocadiia</taxon>
        <taxon>Candidatus Brocadiales</taxon>
        <taxon>Candidatus Brocadiaceae</taxon>
        <taxon>Candidatus Brocadia</taxon>
    </lineage>
</organism>
<keyword evidence="3" id="KW-0597">Phosphoprotein</keyword>
<dbReference type="CDD" id="cd00009">
    <property type="entry name" value="AAA"/>
    <property type="match status" value="1"/>
</dbReference>
<sequence length="470" mass="53058">MSGEKILVIDDDTNILEVIRMRLQSWGYYVSIARDGQEAKAALSTTSFHLAIIDLRLSEEDGIELMEEIIRCHPGLPIIILTAHGSIESAVEAMRKGAYSYITKPFNNEDLSLHITNALEKQQVIKEIRHLRSQLDERNGFQQIIGNDHQIQKIIEQISRIAKTDCNVSIYGESGTGKELIARVIHSNSNRSKGPFVAASFSEIPHELQEEALFGCIRAIRTNAKGGSEGLFVQADTGTIFLDEIGNTSTTLQTKLLKALQEGFIKPVGSAKSVKVDVRVIFASTVDLEKAVNHGTFRRDLFYKIHVAPICVPPLRERRDDIPLLATYFLKGFCKILKKDIIGFTPAALQRMTLYHWPGNVIELQNKIEHAVIMTNDNVISTEDIFAGTHVLKNTFNSYKDAKERFEREYLENLLKISKGNVSSAAKMANRYRADIYKLIKKYHIDPESYKDNLLPPKDVPNYSTYLRHV</sequence>
<evidence type="ECO:0000259" key="4">
    <source>
        <dbReference type="PROSITE" id="PS50045"/>
    </source>
</evidence>
<dbReference type="EMBL" id="AYTS01000175">
    <property type="protein sequence ID" value="OOP55103.1"/>
    <property type="molecule type" value="Genomic_DNA"/>
</dbReference>
<dbReference type="GO" id="GO:0000160">
    <property type="term" value="P:phosphorelay signal transduction system"/>
    <property type="evidence" value="ECO:0007669"/>
    <property type="project" value="InterPro"/>
</dbReference>